<dbReference type="AlphaFoldDB" id="A0A2P6Q8G2"/>
<dbReference type="EMBL" id="PDCK01000043">
    <property type="protein sequence ID" value="PRQ30465.1"/>
    <property type="molecule type" value="Genomic_DNA"/>
</dbReference>
<dbReference type="STRING" id="74649.A0A2P6Q8G2"/>
<feature type="domain" description="Bulb-type lectin" evidence="4">
    <location>
        <begin position="2"/>
        <end position="35"/>
    </location>
</feature>
<dbReference type="InterPro" id="IPR036426">
    <property type="entry name" value="Bulb-type_lectin_dom_sf"/>
</dbReference>
<keyword evidence="2" id="KW-1015">Disulfide bond</keyword>
<evidence type="ECO:0000256" key="2">
    <source>
        <dbReference type="ARBA" id="ARBA00023157"/>
    </source>
</evidence>
<evidence type="ECO:0000256" key="1">
    <source>
        <dbReference type="ARBA" id="ARBA00022729"/>
    </source>
</evidence>
<gene>
    <name evidence="5" type="ORF">RchiOBHm_Chr5g0024961</name>
</gene>
<keyword evidence="3" id="KW-0325">Glycoprotein</keyword>
<comment type="caution">
    <text evidence="5">The sequence shown here is derived from an EMBL/GenBank/DDBJ whole genome shotgun (WGS) entry which is preliminary data.</text>
</comment>
<keyword evidence="5" id="KW-0723">Serine/threonine-protein kinase</keyword>
<evidence type="ECO:0000313" key="5">
    <source>
        <dbReference type="EMBL" id="PRQ30465.1"/>
    </source>
</evidence>
<dbReference type="PANTHER" id="PTHR32444">
    <property type="entry name" value="BULB-TYPE LECTIN DOMAIN-CONTAINING PROTEIN"/>
    <property type="match status" value="1"/>
</dbReference>
<evidence type="ECO:0000256" key="3">
    <source>
        <dbReference type="ARBA" id="ARBA00023180"/>
    </source>
</evidence>
<dbReference type="InterPro" id="IPR001480">
    <property type="entry name" value="Bulb-type_lectin_dom"/>
</dbReference>
<dbReference type="SUPFAM" id="SSF51110">
    <property type="entry name" value="alpha-D-mannose-specific plant lectins"/>
    <property type="match status" value="1"/>
</dbReference>
<proteinExistence type="predicted"/>
<evidence type="ECO:0000313" key="6">
    <source>
        <dbReference type="Proteomes" id="UP000238479"/>
    </source>
</evidence>
<dbReference type="EC" id="2.7.11.1" evidence="5"/>
<keyword evidence="6" id="KW-1185">Reference proteome</keyword>
<accession>A0A2P6Q8G2</accession>
<keyword evidence="5" id="KW-0808">Transferase</keyword>
<keyword evidence="1" id="KW-0732">Signal</keyword>
<keyword evidence="5" id="KW-0418">Kinase</keyword>
<organism evidence="5 6">
    <name type="scientific">Rosa chinensis</name>
    <name type="common">China rose</name>
    <dbReference type="NCBI Taxonomy" id="74649"/>
    <lineage>
        <taxon>Eukaryota</taxon>
        <taxon>Viridiplantae</taxon>
        <taxon>Streptophyta</taxon>
        <taxon>Embryophyta</taxon>
        <taxon>Tracheophyta</taxon>
        <taxon>Spermatophyta</taxon>
        <taxon>Magnoliopsida</taxon>
        <taxon>eudicotyledons</taxon>
        <taxon>Gunneridae</taxon>
        <taxon>Pentapetalae</taxon>
        <taxon>rosids</taxon>
        <taxon>fabids</taxon>
        <taxon>Rosales</taxon>
        <taxon>Rosaceae</taxon>
        <taxon>Rosoideae</taxon>
        <taxon>Rosoideae incertae sedis</taxon>
        <taxon>Rosa</taxon>
    </lineage>
</organism>
<sequence length="92" mass="10570">MVLWQSFDYPGDVLLPGMKLGVDHSSGHIWSLSSRLTEKSAMPGAFTLDWDPDRLEIKIRLRGVVNWSSGFFRDGSFEFLKQKRYNFSIVSN</sequence>
<dbReference type="GO" id="GO:0004674">
    <property type="term" value="F:protein serine/threonine kinase activity"/>
    <property type="evidence" value="ECO:0007669"/>
    <property type="project" value="UniProtKB-KW"/>
</dbReference>
<dbReference type="PANTHER" id="PTHR32444:SF226">
    <property type="entry name" value="BULB-TYPE LECTIN DOMAIN-CONTAINING PROTEIN"/>
    <property type="match status" value="1"/>
</dbReference>
<dbReference type="Gramene" id="PRQ30465">
    <property type="protein sequence ID" value="PRQ30465"/>
    <property type="gene ID" value="RchiOBHm_Chr5g0024961"/>
</dbReference>
<reference evidence="5 6" key="1">
    <citation type="journal article" date="2018" name="Nat. Genet.">
        <title>The Rosa genome provides new insights in the design of modern roses.</title>
        <authorList>
            <person name="Bendahmane M."/>
        </authorList>
    </citation>
    <scope>NUCLEOTIDE SEQUENCE [LARGE SCALE GENOMIC DNA]</scope>
    <source>
        <strain evidence="6">cv. Old Blush</strain>
    </source>
</reference>
<dbReference type="Pfam" id="PF01453">
    <property type="entry name" value="B_lectin"/>
    <property type="match status" value="1"/>
</dbReference>
<protein>
    <submittedName>
        <fullName evidence="5">Putative non-specific serine/threonine protein kinase</fullName>
        <ecNumber evidence="5">2.7.11.1</ecNumber>
    </submittedName>
</protein>
<name>A0A2P6Q8G2_ROSCH</name>
<evidence type="ECO:0000259" key="4">
    <source>
        <dbReference type="Pfam" id="PF01453"/>
    </source>
</evidence>
<dbReference type="Proteomes" id="UP000238479">
    <property type="component" value="Chromosome 5"/>
</dbReference>